<dbReference type="Proteomes" id="UP001501536">
    <property type="component" value="Unassembled WGS sequence"/>
</dbReference>
<comment type="caution">
    <text evidence="2">The sequence shown here is derived from an EMBL/GenBank/DDBJ whole genome shotgun (WGS) entry which is preliminary data.</text>
</comment>
<dbReference type="InterPro" id="IPR007375">
    <property type="entry name" value="SoxG"/>
</dbReference>
<reference evidence="3" key="1">
    <citation type="journal article" date="2019" name="Int. J. Syst. Evol. Microbiol.">
        <title>The Global Catalogue of Microorganisms (GCM) 10K type strain sequencing project: providing services to taxonomists for standard genome sequencing and annotation.</title>
        <authorList>
            <consortium name="The Broad Institute Genomics Platform"/>
            <consortium name="The Broad Institute Genome Sequencing Center for Infectious Disease"/>
            <person name="Wu L."/>
            <person name="Ma J."/>
        </authorList>
    </citation>
    <scope>NUCLEOTIDE SEQUENCE [LARGE SCALE GENOMIC DNA]</scope>
    <source>
        <strain evidence="3">JCM 16961</strain>
    </source>
</reference>
<dbReference type="EMBL" id="BAABCJ010000006">
    <property type="protein sequence ID" value="GAA3710679.1"/>
    <property type="molecule type" value="Genomic_DNA"/>
</dbReference>
<protein>
    <submittedName>
        <fullName evidence="2">Sarcosine oxidase subunit gamma</fullName>
    </submittedName>
</protein>
<name>A0ABP7DVS9_9MICC</name>
<proteinExistence type="predicted"/>
<organism evidence="2 3">
    <name type="scientific">Zhihengliuella alba</name>
    <dbReference type="NCBI Taxonomy" id="547018"/>
    <lineage>
        <taxon>Bacteria</taxon>
        <taxon>Bacillati</taxon>
        <taxon>Actinomycetota</taxon>
        <taxon>Actinomycetes</taxon>
        <taxon>Micrococcales</taxon>
        <taxon>Micrococcaceae</taxon>
        <taxon>Zhihengliuella</taxon>
    </lineage>
</organism>
<dbReference type="SUPFAM" id="SSF103025">
    <property type="entry name" value="Folate-binding domain"/>
    <property type="match status" value="1"/>
</dbReference>
<dbReference type="InterPro" id="IPR027266">
    <property type="entry name" value="TrmE/GcvT-like"/>
</dbReference>
<accession>A0ABP7DVS9</accession>
<keyword evidence="3" id="KW-1185">Reference proteome</keyword>
<feature type="compositionally biased region" description="Low complexity" evidence="1">
    <location>
        <begin position="1"/>
        <end position="15"/>
    </location>
</feature>
<dbReference type="Gene3D" id="3.30.1360.120">
    <property type="entry name" value="Probable tRNA modification gtpase trme, domain 1"/>
    <property type="match status" value="1"/>
</dbReference>
<evidence type="ECO:0000313" key="3">
    <source>
        <dbReference type="Proteomes" id="UP001501536"/>
    </source>
</evidence>
<sequence>MADTTTTTPEAAASANPAGHGRERPTTVLDALRSSPAAHLADLMASAEVTGERSVALRELPFAVQLGLRAVPGSRSAEVLEEHFGLPLPSGVGEVTGDPAGLHLLWLGPDEFLAVDVSRRQEPGEADAPAAALAGLPGQVVDLSANRTVLVLGGANARAVLEKGCHLDLHPRVFSVGTAVLTQIGPVPVILHRTAEQEYRLYPRASFADYTVRWLVDAMAEFAGEAVA</sequence>
<evidence type="ECO:0000256" key="1">
    <source>
        <dbReference type="SAM" id="MobiDB-lite"/>
    </source>
</evidence>
<dbReference type="Gene3D" id="3.30.70.1520">
    <property type="entry name" value="Heterotetrameric sarcosine oxidase"/>
    <property type="match status" value="1"/>
</dbReference>
<evidence type="ECO:0000313" key="2">
    <source>
        <dbReference type="EMBL" id="GAA3710679.1"/>
    </source>
</evidence>
<dbReference type="Pfam" id="PF04268">
    <property type="entry name" value="SoxG"/>
    <property type="match status" value="1"/>
</dbReference>
<feature type="region of interest" description="Disordered" evidence="1">
    <location>
        <begin position="1"/>
        <end position="24"/>
    </location>
</feature>
<dbReference type="RefSeq" id="WP_344885309.1">
    <property type="nucleotide sequence ID" value="NZ_BAABCJ010000006.1"/>
</dbReference>
<gene>
    <name evidence="2" type="ORF">GCM10022377_25340</name>
</gene>